<dbReference type="GO" id="GO:0030687">
    <property type="term" value="C:preribosome, large subunit precursor"/>
    <property type="evidence" value="ECO:0007669"/>
    <property type="project" value="TreeGrafter"/>
</dbReference>
<dbReference type="GO" id="GO:0000027">
    <property type="term" value="P:ribosomal large subunit assembly"/>
    <property type="evidence" value="ECO:0007669"/>
    <property type="project" value="TreeGrafter"/>
</dbReference>
<organism evidence="3 4">
    <name type="scientific">Eleusine coracana subsp. coracana</name>
    <dbReference type="NCBI Taxonomy" id="191504"/>
    <lineage>
        <taxon>Eukaryota</taxon>
        <taxon>Viridiplantae</taxon>
        <taxon>Streptophyta</taxon>
        <taxon>Embryophyta</taxon>
        <taxon>Tracheophyta</taxon>
        <taxon>Spermatophyta</taxon>
        <taxon>Magnoliopsida</taxon>
        <taxon>Liliopsida</taxon>
        <taxon>Poales</taxon>
        <taxon>Poaceae</taxon>
        <taxon>PACMAD clade</taxon>
        <taxon>Chloridoideae</taxon>
        <taxon>Cynodonteae</taxon>
        <taxon>Eleusininae</taxon>
        <taxon>Eleusine</taxon>
    </lineage>
</organism>
<evidence type="ECO:0000256" key="2">
    <source>
        <dbReference type="ARBA" id="ARBA00022840"/>
    </source>
</evidence>
<sequence>MSLDGSFSTAAALARLLARCPALRAEPRLLALTSDAAPARDDVAAALAEPLLHPRYTVPVLGCFLPLARDLIHRAVALLRAAGPALVADDAVRWEEEAGEEDVRIVEFYLSRGRGLRLHEVSCLALARALDLAPYLLSQKDMTVVAMFDIVLRIYPVYSTADCSLVDKSLYSVGLDLRWCTIQILLVVLKGSDKGIERFGLEADEAFTCYLRWKEFCMDTSIEKASLYLQNEDGNSKSSADGFTSLAECLPDWPEVVTGRENSVGNYACPFVLTETLKKSYEVSLMAVSQKWPVLLYGPVGAGKTALINKLAQIGGNRGLLLTTF</sequence>
<reference evidence="3" key="2">
    <citation type="submission" date="2021-12" db="EMBL/GenBank/DDBJ databases">
        <title>Resequencing data analysis of finger millet.</title>
        <authorList>
            <person name="Hatakeyama M."/>
            <person name="Aluri S."/>
            <person name="Balachadran M.T."/>
            <person name="Sivarajan S.R."/>
            <person name="Poveda L."/>
            <person name="Shimizu-Inatsugi R."/>
            <person name="Schlapbach R."/>
            <person name="Sreeman S.M."/>
            <person name="Shimizu K.K."/>
        </authorList>
    </citation>
    <scope>NUCLEOTIDE SEQUENCE</scope>
</reference>
<evidence type="ECO:0008006" key="5">
    <source>
        <dbReference type="Google" id="ProtNLM"/>
    </source>
</evidence>
<gene>
    <name evidence="3" type="primary">gb08191</name>
    <name evidence="3" type="ORF">PR202_gb08191</name>
</gene>
<dbReference type="EMBL" id="BQKI01000075">
    <property type="protein sequence ID" value="GJN20773.1"/>
    <property type="molecule type" value="Genomic_DNA"/>
</dbReference>
<keyword evidence="4" id="KW-1185">Reference proteome</keyword>
<dbReference type="PANTHER" id="PTHR48103">
    <property type="entry name" value="MIDASIN-RELATED"/>
    <property type="match status" value="1"/>
</dbReference>
<name>A0AAV5EBH2_ELECO</name>
<comment type="caution">
    <text evidence="3">The sequence shown here is derived from an EMBL/GenBank/DDBJ whole genome shotgun (WGS) entry which is preliminary data.</text>
</comment>
<dbReference type="SUPFAM" id="SSF52540">
    <property type="entry name" value="P-loop containing nucleoside triphosphate hydrolases"/>
    <property type="match status" value="1"/>
</dbReference>
<reference evidence="3" key="1">
    <citation type="journal article" date="2018" name="DNA Res.">
        <title>Multiple hybrid de novo genome assembly of finger millet, an orphan allotetraploid crop.</title>
        <authorList>
            <person name="Hatakeyama M."/>
            <person name="Aluri S."/>
            <person name="Balachadran M.T."/>
            <person name="Sivarajan S.R."/>
            <person name="Patrignani A."/>
            <person name="Gruter S."/>
            <person name="Poveda L."/>
            <person name="Shimizu-Inatsugi R."/>
            <person name="Baeten J."/>
            <person name="Francoijs K.J."/>
            <person name="Nataraja K.N."/>
            <person name="Reddy Y.A.N."/>
            <person name="Phadnis S."/>
            <person name="Ravikumar R.L."/>
            <person name="Schlapbach R."/>
            <person name="Sreeman S.M."/>
            <person name="Shimizu K.K."/>
        </authorList>
    </citation>
    <scope>NUCLEOTIDE SEQUENCE</scope>
</reference>
<evidence type="ECO:0000313" key="3">
    <source>
        <dbReference type="EMBL" id="GJN20773.1"/>
    </source>
</evidence>
<dbReference type="GO" id="GO:0005524">
    <property type="term" value="F:ATP binding"/>
    <property type="evidence" value="ECO:0007669"/>
    <property type="project" value="UniProtKB-KW"/>
</dbReference>
<protein>
    <recommendedName>
        <fullName evidence="5">Midasin</fullName>
    </recommendedName>
</protein>
<dbReference type="AlphaFoldDB" id="A0AAV5EBH2"/>
<dbReference type="PANTHER" id="PTHR48103:SF2">
    <property type="entry name" value="MIDASIN"/>
    <property type="match status" value="1"/>
</dbReference>
<proteinExistence type="predicted"/>
<dbReference type="GO" id="GO:0005634">
    <property type="term" value="C:nucleus"/>
    <property type="evidence" value="ECO:0007669"/>
    <property type="project" value="TreeGrafter"/>
</dbReference>
<evidence type="ECO:0000256" key="1">
    <source>
        <dbReference type="ARBA" id="ARBA00022741"/>
    </source>
</evidence>
<dbReference type="InterPro" id="IPR027417">
    <property type="entry name" value="P-loop_NTPase"/>
</dbReference>
<accession>A0AAV5EBH2</accession>
<keyword evidence="2" id="KW-0067">ATP-binding</keyword>
<dbReference type="Proteomes" id="UP001054889">
    <property type="component" value="Unassembled WGS sequence"/>
</dbReference>
<keyword evidence="1" id="KW-0547">Nucleotide-binding</keyword>
<dbReference type="GO" id="GO:0000055">
    <property type="term" value="P:ribosomal large subunit export from nucleus"/>
    <property type="evidence" value="ECO:0007669"/>
    <property type="project" value="TreeGrafter"/>
</dbReference>
<evidence type="ECO:0000313" key="4">
    <source>
        <dbReference type="Proteomes" id="UP001054889"/>
    </source>
</evidence>